<dbReference type="InterPro" id="IPR002549">
    <property type="entry name" value="AI-2E-like"/>
</dbReference>
<dbReference type="Pfam" id="PF01594">
    <property type="entry name" value="AI-2E_transport"/>
    <property type="match status" value="1"/>
</dbReference>
<dbReference type="Proteomes" id="UP001481413">
    <property type="component" value="Unassembled WGS sequence"/>
</dbReference>
<dbReference type="PANTHER" id="PTHR21716">
    <property type="entry name" value="TRANSMEMBRANE PROTEIN"/>
    <property type="match status" value="1"/>
</dbReference>
<evidence type="ECO:0000256" key="2">
    <source>
        <dbReference type="ARBA" id="ARBA00009773"/>
    </source>
</evidence>
<reference evidence="9 10" key="1">
    <citation type="submission" date="2024-04" db="EMBL/GenBank/DDBJ databases">
        <title>Draft genome sequence of Thalassolituus maritimus NBRC 116585.</title>
        <authorList>
            <person name="Miyakawa T."/>
            <person name="Kusuya Y."/>
            <person name="Miura T."/>
        </authorList>
    </citation>
    <scope>NUCLEOTIDE SEQUENCE [LARGE SCALE GENOMIC DNA]</scope>
    <source>
        <strain evidence="9 10">5NW40-0001</strain>
    </source>
</reference>
<feature type="transmembrane region" description="Helical" evidence="8">
    <location>
        <begin position="156"/>
        <end position="177"/>
    </location>
</feature>
<accession>A0ABQ0A010</accession>
<dbReference type="EMBL" id="BAABWH010000004">
    <property type="protein sequence ID" value="GAA6145657.1"/>
    <property type="molecule type" value="Genomic_DNA"/>
</dbReference>
<dbReference type="PANTHER" id="PTHR21716:SF53">
    <property type="entry name" value="PERMEASE PERM-RELATED"/>
    <property type="match status" value="1"/>
</dbReference>
<keyword evidence="10" id="KW-1185">Reference proteome</keyword>
<evidence type="ECO:0000256" key="8">
    <source>
        <dbReference type="SAM" id="Phobius"/>
    </source>
</evidence>
<evidence type="ECO:0000256" key="5">
    <source>
        <dbReference type="ARBA" id="ARBA00022692"/>
    </source>
</evidence>
<keyword evidence="4" id="KW-1003">Cell membrane</keyword>
<organism evidence="9 10">
    <name type="scientific">Thalassolituus maritimus</name>
    <dbReference type="NCBI Taxonomy" id="484498"/>
    <lineage>
        <taxon>Bacteria</taxon>
        <taxon>Pseudomonadati</taxon>
        <taxon>Pseudomonadota</taxon>
        <taxon>Gammaproteobacteria</taxon>
        <taxon>Oceanospirillales</taxon>
        <taxon>Oceanospirillaceae</taxon>
        <taxon>Thalassolituus</taxon>
    </lineage>
</organism>
<evidence type="ECO:0000256" key="7">
    <source>
        <dbReference type="ARBA" id="ARBA00023136"/>
    </source>
</evidence>
<evidence type="ECO:0000256" key="3">
    <source>
        <dbReference type="ARBA" id="ARBA00022448"/>
    </source>
</evidence>
<evidence type="ECO:0000256" key="4">
    <source>
        <dbReference type="ARBA" id="ARBA00022475"/>
    </source>
</evidence>
<comment type="caution">
    <text evidence="9">The sequence shown here is derived from an EMBL/GenBank/DDBJ whole genome shotgun (WGS) entry which is preliminary data.</text>
</comment>
<name>A0ABQ0A010_9GAMM</name>
<feature type="transmembrane region" description="Helical" evidence="8">
    <location>
        <begin position="282"/>
        <end position="301"/>
    </location>
</feature>
<evidence type="ECO:0000256" key="6">
    <source>
        <dbReference type="ARBA" id="ARBA00022989"/>
    </source>
</evidence>
<feature type="transmembrane region" description="Helical" evidence="8">
    <location>
        <begin position="307"/>
        <end position="335"/>
    </location>
</feature>
<proteinExistence type="inferred from homology"/>
<evidence type="ECO:0000313" key="10">
    <source>
        <dbReference type="Proteomes" id="UP001481413"/>
    </source>
</evidence>
<dbReference type="RefSeq" id="WP_353294691.1">
    <property type="nucleotide sequence ID" value="NZ_BAABWH010000004.1"/>
</dbReference>
<feature type="transmembrane region" description="Helical" evidence="8">
    <location>
        <begin position="220"/>
        <end position="245"/>
    </location>
</feature>
<keyword evidence="5 8" id="KW-0812">Transmembrane</keyword>
<comment type="similarity">
    <text evidence="2">Belongs to the autoinducer-2 exporter (AI-2E) (TC 2.A.86) family.</text>
</comment>
<comment type="subcellular location">
    <subcellularLocation>
        <location evidence="1">Cell membrane</location>
        <topology evidence="1">Multi-pass membrane protein</topology>
    </subcellularLocation>
</comment>
<evidence type="ECO:0000256" key="1">
    <source>
        <dbReference type="ARBA" id="ARBA00004651"/>
    </source>
</evidence>
<sequence length="359" mass="39438">MLKVFKNWIDRYFSDEEAIGLLFILVAIMLVVTLLGNVLAPFITAVIIAYLLQGTMNYCKARGFSHLGATVSVFLLFMAVMLTLLLIILPATWNQLIQFISEVPRMASKGQELLLLLPERYPELVSVEQVKEWTKQIGDEVASLGQFAVSFSLSGITGLMAVLIYCVLVPILVFFLLKDSSQILMWVTSFLPTKRSLLKNVWSEMDEQIANYIRGKALEIVIVGGVSYIAFVVLGLNYAALLAIAVGFSVLVPYIGAAVVTVPIALVAYFQWGVGDEFTWVLVVYAVIQALDGNVLVPLLFSEVVNLHPVAIIVAVLVFGGLWGFWGVFFAIPLATLLKAVMRAWPVALSAGAEEAERN</sequence>
<feature type="transmembrane region" description="Helical" evidence="8">
    <location>
        <begin position="20"/>
        <end position="52"/>
    </location>
</feature>
<feature type="transmembrane region" description="Helical" evidence="8">
    <location>
        <begin position="64"/>
        <end position="89"/>
    </location>
</feature>
<keyword evidence="6 8" id="KW-1133">Transmembrane helix</keyword>
<gene>
    <name evidence="9" type="ORF">NBRC116585_17750</name>
</gene>
<keyword evidence="3" id="KW-0813">Transport</keyword>
<evidence type="ECO:0000313" key="9">
    <source>
        <dbReference type="EMBL" id="GAA6145657.1"/>
    </source>
</evidence>
<feature type="transmembrane region" description="Helical" evidence="8">
    <location>
        <begin position="251"/>
        <end position="270"/>
    </location>
</feature>
<protein>
    <submittedName>
        <fullName evidence="9">AI-2E family transporter</fullName>
    </submittedName>
</protein>
<keyword evidence="7 8" id="KW-0472">Membrane</keyword>